<dbReference type="Proteomes" id="UP000199622">
    <property type="component" value="Unassembled WGS sequence"/>
</dbReference>
<protein>
    <submittedName>
        <fullName evidence="6">Transglycosylase SLT domain-containing protein</fullName>
    </submittedName>
</protein>
<feature type="domain" description="Transglycosylase SLT" evidence="3">
    <location>
        <begin position="471"/>
        <end position="606"/>
    </location>
</feature>
<dbReference type="Pfam" id="PF25275">
    <property type="entry name" value="Golvesin_C"/>
    <property type="match status" value="1"/>
</dbReference>
<dbReference type="InterPro" id="IPR045351">
    <property type="entry name" value="DUF6531"/>
</dbReference>
<feature type="domain" description="DUF6531" evidence="4">
    <location>
        <begin position="990"/>
        <end position="1075"/>
    </location>
</feature>
<feature type="domain" description="Golvesin/Xly CBD-like" evidence="5">
    <location>
        <begin position="852"/>
        <end position="931"/>
    </location>
</feature>
<dbReference type="Gene3D" id="1.10.530.10">
    <property type="match status" value="1"/>
</dbReference>
<dbReference type="Pfam" id="PF20148">
    <property type="entry name" value="DUF6531"/>
    <property type="match status" value="1"/>
</dbReference>
<feature type="signal peptide" evidence="2">
    <location>
        <begin position="1"/>
        <end position="21"/>
    </location>
</feature>
<keyword evidence="7" id="KW-1185">Reference proteome</keyword>
<gene>
    <name evidence="6" type="ORF">SAMN04489727_6578</name>
</gene>
<name>A0A1H4Y9G4_9PSEU</name>
<feature type="chain" id="PRO_5011490897" evidence="2">
    <location>
        <begin position="22"/>
        <end position="1116"/>
    </location>
</feature>
<sequence length="1116" mass="115587">MIVGLAATVVTAVPIVAPAEAASAKTATVAGPGDFGPDAVRSGDLAVDGWGDQAGYHVRVAKENAGFAWQEIALISPAGFDEASWTGYQCLSGDGRFVAVAVLPGSAVNQQAARDHGAFAYAIDVASGVVKPIATGVGLKYYSPGCGMGDQAVFTLEVGANDQNTQLLTANLAMGKVDGSITASGQITSAVPVGNGIVGVAGNRLVSVATDRTTILATADGDVFDVRPSVDGGVNFLATKAGAATATAGHENNGKITAFATGDRTRLQLFPGRAGRAVLTGAQHTEPALLKTLSVRDVPDTGLAHAAATSSLDGDALLGADADGTKSDLLARSSRTGKVLTPAATKRSATPTTALPSYHASEPAVPNAAPSGRTQPKADAAPVQVSPNTQATTTAQTPTCAVPRLDTAKQVMQPAPAQVDWAAQMAEQGLLTGSAYTRPAGFDNLGLVAYAPNSDFPLIPLQHPTGGWSTVPRSVFEGIMAQESNWSQASWHAPAGTAGDPLIADYYGAGGDIRSINYAGADCGYGIGQVTSGMHVGDHALSAHGQIKVAVDYQENIAAALQILEDTWNQLYTDGIVANNGDPKYLENWYFAIWAYNSGIQPNAANGNTTGCTPGPTCTGPHGTWGLGWTNNPDNLDYPPNRDPYLKDTYADAAHPASWPYQERVLGWMASPLIRYGSRAYAKPTYNGGASWIQPAPFATFCTLTDNQCDPNNTNPSNPGASHCMLNDFQCWWHKPVTWIPTCATTCATSAYAVGTGSSEPANPTRNPPTCTLDTAKVAANAIIVDDEPSLPLNLQGCGSSNWSSNGSFSFHYGANSAGDPIGAIDTHQLGTGLGGHILFSHTESGSEPSLINTGTWTPNLPSLQYYKMKLHIPGLGADATNVVYTINPGGGASPWRFRVNQAWNSEQWVTIGTFAMQNGANVVLTNQSANVNTGNTNLADFDVAWDAIAFIPMGGTPGQPIGGPPGIQDAPKGSNPAFIACGCARRTAGDPVDTSTGYFGQDFTDLATPGRGMTLKFTRSYAESIADPGGPNGTLAADGPFGYGWTDSYNLAAGTDAGTGNVTVHQEDGSAVSFVDTAGTYTPAAPRYDASLTKNGTSYVYARRGSQFFTFDAAS</sequence>
<keyword evidence="2" id="KW-0732">Signal</keyword>
<evidence type="ECO:0000259" key="4">
    <source>
        <dbReference type="Pfam" id="PF20148"/>
    </source>
</evidence>
<dbReference type="RefSeq" id="WP_244170429.1">
    <property type="nucleotide sequence ID" value="NZ_FNSO01000004.1"/>
</dbReference>
<evidence type="ECO:0000259" key="3">
    <source>
        <dbReference type="Pfam" id="PF01464"/>
    </source>
</evidence>
<evidence type="ECO:0000313" key="7">
    <source>
        <dbReference type="Proteomes" id="UP000199622"/>
    </source>
</evidence>
<dbReference type="EMBL" id="FNSO01000004">
    <property type="protein sequence ID" value="SED13728.1"/>
    <property type="molecule type" value="Genomic_DNA"/>
</dbReference>
<evidence type="ECO:0000256" key="2">
    <source>
        <dbReference type="SAM" id="SignalP"/>
    </source>
</evidence>
<dbReference type="Pfam" id="PF01464">
    <property type="entry name" value="SLT"/>
    <property type="match status" value="1"/>
</dbReference>
<organism evidence="6 7">
    <name type="scientific">Amycolatopsis tolypomycina</name>
    <dbReference type="NCBI Taxonomy" id="208445"/>
    <lineage>
        <taxon>Bacteria</taxon>
        <taxon>Bacillati</taxon>
        <taxon>Actinomycetota</taxon>
        <taxon>Actinomycetes</taxon>
        <taxon>Pseudonocardiales</taxon>
        <taxon>Pseudonocardiaceae</taxon>
        <taxon>Amycolatopsis</taxon>
    </lineage>
</organism>
<dbReference type="AlphaFoldDB" id="A0A1H4Y9G4"/>
<dbReference type="STRING" id="208445.SAMN04489727_6578"/>
<evidence type="ECO:0000313" key="6">
    <source>
        <dbReference type="EMBL" id="SED13728.1"/>
    </source>
</evidence>
<evidence type="ECO:0000259" key="5">
    <source>
        <dbReference type="Pfam" id="PF25275"/>
    </source>
</evidence>
<reference evidence="7" key="1">
    <citation type="submission" date="2016-10" db="EMBL/GenBank/DDBJ databases">
        <authorList>
            <person name="Varghese N."/>
            <person name="Submissions S."/>
        </authorList>
    </citation>
    <scope>NUCLEOTIDE SEQUENCE [LARGE SCALE GENOMIC DNA]</scope>
    <source>
        <strain evidence="7">DSM 44544</strain>
    </source>
</reference>
<proteinExistence type="predicted"/>
<dbReference type="InterPro" id="IPR008258">
    <property type="entry name" value="Transglycosylase_SLT_dom_1"/>
</dbReference>
<evidence type="ECO:0000256" key="1">
    <source>
        <dbReference type="SAM" id="MobiDB-lite"/>
    </source>
</evidence>
<accession>A0A1H4Y9G4</accession>
<dbReference type="InterPro" id="IPR033803">
    <property type="entry name" value="CBD-like_Golvesin-Xly"/>
</dbReference>
<feature type="region of interest" description="Disordered" evidence="1">
    <location>
        <begin position="338"/>
        <end position="396"/>
    </location>
</feature>